<dbReference type="Pfam" id="PF01467">
    <property type="entry name" value="CTP_transf_like"/>
    <property type="match status" value="1"/>
</dbReference>
<dbReference type="Proteomes" id="UP000316609">
    <property type="component" value="Unassembled WGS sequence"/>
</dbReference>
<dbReference type="PANTHER" id="PTHR43793">
    <property type="entry name" value="FAD SYNTHASE"/>
    <property type="match status" value="1"/>
</dbReference>
<dbReference type="GO" id="GO:0016779">
    <property type="term" value="F:nucleotidyltransferase activity"/>
    <property type="evidence" value="ECO:0007669"/>
    <property type="project" value="UniProtKB-KW"/>
</dbReference>
<dbReference type="EC" id="2.7.7.70" evidence="1"/>
<proteinExistence type="predicted"/>
<dbReference type="NCBIfam" id="TIGR00125">
    <property type="entry name" value="cyt_tran_rel"/>
    <property type="match status" value="1"/>
</dbReference>
<evidence type="ECO:0000256" key="3">
    <source>
        <dbReference type="ARBA" id="ARBA00022695"/>
    </source>
</evidence>
<dbReference type="AlphaFoldDB" id="A0A538TY80"/>
<dbReference type="InterPro" id="IPR011914">
    <property type="entry name" value="RfaE_dom_II"/>
</dbReference>
<keyword evidence="2 9" id="KW-0808">Transferase</keyword>
<keyword evidence="3 9" id="KW-0548">Nucleotidyltransferase</keyword>
<keyword evidence="6" id="KW-0119">Carbohydrate metabolism</keyword>
<name>A0A538TY80_UNCEI</name>
<keyword evidence="5" id="KW-0067">ATP-binding</keyword>
<gene>
    <name evidence="9" type="primary">rfaE2</name>
    <name evidence="9" type="ORF">E6K78_00785</name>
</gene>
<protein>
    <recommendedName>
        <fullName evidence="1">D-glycero-beta-D-manno-heptose 1-phosphate adenylyltransferase</fullName>
        <ecNumber evidence="1">2.7.7.70</ecNumber>
    </recommendedName>
</protein>
<dbReference type="InterPro" id="IPR014729">
    <property type="entry name" value="Rossmann-like_a/b/a_fold"/>
</dbReference>
<dbReference type="GO" id="GO:0005524">
    <property type="term" value="F:ATP binding"/>
    <property type="evidence" value="ECO:0007669"/>
    <property type="project" value="UniProtKB-KW"/>
</dbReference>
<comment type="catalytic activity">
    <reaction evidence="7">
        <text>D-glycero-beta-D-manno-heptose 1-phosphate + ATP + H(+) = ADP-D-glycero-beta-D-manno-heptose + diphosphate</text>
        <dbReference type="Rhea" id="RHEA:27465"/>
        <dbReference type="ChEBI" id="CHEBI:15378"/>
        <dbReference type="ChEBI" id="CHEBI:30616"/>
        <dbReference type="ChEBI" id="CHEBI:33019"/>
        <dbReference type="ChEBI" id="CHEBI:59967"/>
        <dbReference type="ChEBI" id="CHEBI:61593"/>
        <dbReference type="EC" id="2.7.7.70"/>
    </reaction>
</comment>
<evidence type="ECO:0000313" key="10">
    <source>
        <dbReference type="Proteomes" id="UP000316609"/>
    </source>
</evidence>
<evidence type="ECO:0000256" key="2">
    <source>
        <dbReference type="ARBA" id="ARBA00022679"/>
    </source>
</evidence>
<dbReference type="Gene3D" id="3.40.50.620">
    <property type="entry name" value="HUPs"/>
    <property type="match status" value="1"/>
</dbReference>
<dbReference type="InterPro" id="IPR050385">
    <property type="entry name" value="Archaeal_FAD_synthase"/>
</dbReference>
<evidence type="ECO:0000256" key="1">
    <source>
        <dbReference type="ARBA" id="ARBA00012519"/>
    </source>
</evidence>
<evidence type="ECO:0000259" key="8">
    <source>
        <dbReference type="Pfam" id="PF01467"/>
    </source>
</evidence>
<dbReference type="EMBL" id="VBOY01000007">
    <property type="protein sequence ID" value="TMQ68568.1"/>
    <property type="molecule type" value="Genomic_DNA"/>
</dbReference>
<organism evidence="9 10">
    <name type="scientific">Eiseniibacteriota bacterium</name>
    <dbReference type="NCBI Taxonomy" id="2212470"/>
    <lineage>
        <taxon>Bacteria</taxon>
        <taxon>Candidatus Eiseniibacteriota</taxon>
    </lineage>
</organism>
<evidence type="ECO:0000313" key="9">
    <source>
        <dbReference type="EMBL" id="TMQ68568.1"/>
    </source>
</evidence>
<dbReference type="SUPFAM" id="SSF52374">
    <property type="entry name" value="Nucleotidylyl transferase"/>
    <property type="match status" value="1"/>
</dbReference>
<dbReference type="InterPro" id="IPR004821">
    <property type="entry name" value="Cyt_trans-like"/>
</dbReference>
<evidence type="ECO:0000256" key="4">
    <source>
        <dbReference type="ARBA" id="ARBA00022741"/>
    </source>
</evidence>
<dbReference type="GO" id="GO:0005975">
    <property type="term" value="P:carbohydrate metabolic process"/>
    <property type="evidence" value="ECO:0007669"/>
    <property type="project" value="InterPro"/>
</dbReference>
<evidence type="ECO:0000256" key="5">
    <source>
        <dbReference type="ARBA" id="ARBA00022840"/>
    </source>
</evidence>
<evidence type="ECO:0000256" key="6">
    <source>
        <dbReference type="ARBA" id="ARBA00023277"/>
    </source>
</evidence>
<keyword evidence="4" id="KW-0547">Nucleotide-binding</keyword>
<dbReference type="NCBIfam" id="TIGR02199">
    <property type="entry name" value="rfaE_dom_II"/>
    <property type="match status" value="1"/>
</dbReference>
<dbReference type="PANTHER" id="PTHR43793:SF2">
    <property type="entry name" value="BIFUNCTIONAL PROTEIN HLDE"/>
    <property type="match status" value="1"/>
</dbReference>
<dbReference type="GO" id="GO:0016773">
    <property type="term" value="F:phosphotransferase activity, alcohol group as acceptor"/>
    <property type="evidence" value="ECO:0007669"/>
    <property type="project" value="InterPro"/>
</dbReference>
<comment type="caution">
    <text evidence="9">The sequence shown here is derived from an EMBL/GenBank/DDBJ whole genome shotgun (WGS) entry which is preliminary data.</text>
</comment>
<evidence type="ECO:0000256" key="7">
    <source>
        <dbReference type="ARBA" id="ARBA00047428"/>
    </source>
</evidence>
<sequence length="158" mass="17296">MLSKGEHATLEAWRAAGDVIVFTNGVFDLLHRGHLDLLERSRALGDRLVVGVNGDASVRRLKGSGRPLVLATERTAMLAALRCVDMTVIFDDDTPERLIREVKPHVLVKGGDWPVERIVGRAFVEAHGGRVLSLPLREGYGTSNIVERIRAGRSALDP</sequence>
<reference evidence="9 10" key="1">
    <citation type="journal article" date="2019" name="Nat. Microbiol.">
        <title>Mediterranean grassland soil C-N compound turnover is dependent on rainfall and depth, and is mediated by genomically divergent microorganisms.</title>
        <authorList>
            <person name="Diamond S."/>
            <person name="Andeer P.F."/>
            <person name="Li Z."/>
            <person name="Crits-Christoph A."/>
            <person name="Burstein D."/>
            <person name="Anantharaman K."/>
            <person name="Lane K.R."/>
            <person name="Thomas B.C."/>
            <person name="Pan C."/>
            <person name="Northen T.R."/>
            <person name="Banfield J.F."/>
        </authorList>
    </citation>
    <scope>NUCLEOTIDE SEQUENCE [LARGE SCALE GENOMIC DNA]</scope>
    <source>
        <strain evidence="9">WS_8</strain>
    </source>
</reference>
<feature type="domain" description="Cytidyltransferase-like" evidence="8">
    <location>
        <begin position="22"/>
        <end position="114"/>
    </location>
</feature>
<accession>A0A538TY80</accession>